<organism evidence="2 3">
    <name type="scientific">Gordonia phage Horus</name>
    <dbReference type="NCBI Taxonomy" id="2301696"/>
    <lineage>
        <taxon>Viruses</taxon>
        <taxon>Duplodnaviria</taxon>
        <taxon>Heunggongvirae</taxon>
        <taxon>Uroviricota</taxon>
        <taxon>Caudoviricetes</taxon>
        <taxon>Langleyhallvirinae</taxon>
        <taxon>Horusvirus</taxon>
        <taxon>Horusvirus horus</taxon>
    </lineage>
</organism>
<gene>
    <name evidence="2" type="primary">84</name>
    <name evidence="2" type="ORF">SEA_HORUS_84</name>
</gene>
<accession>A0A385DWW7</accession>
<dbReference type="GeneID" id="54999222"/>
<evidence type="ECO:0000256" key="1">
    <source>
        <dbReference type="SAM" id="MobiDB-lite"/>
    </source>
</evidence>
<dbReference type="RefSeq" id="YP_009808321.1">
    <property type="nucleotide sequence ID" value="NC_048039.1"/>
</dbReference>
<reference evidence="2 3" key="1">
    <citation type="submission" date="2018-07" db="EMBL/GenBank/DDBJ databases">
        <authorList>
            <person name="Said P."/>
            <person name="Hotaki K."/>
            <person name="Hall J.T."/>
            <person name="Leadon S.A."/>
            <person name="Fogarty M.P."/>
            <person name="Warner M.H."/>
            <person name="Garlena R.A."/>
            <person name="Russell D.A."/>
            <person name="Pope W.H."/>
            <person name="Jacobs-Sera D."/>
            <person name="Hatfull G.F."/>
        </authorList>
    </citation>
    <scope>NUCLEOTIDE SEQUENCE [LARGE SCALE GENOMIC DNA]</scope>
</reference>
<feature type="region of interest" description="Disordered" evidence="1">
    <location>
        <begin position="1"/>
        <end position="43"/>
    </location>
</feature>
<dbReference type="KEGG" id="vg:54999222"/>
<sequence length="43" mass="4757">MIRKHAAAQQETPTTGGRMRGGQGAVNTPATDRTDKEFDHDRF</sequence>
<evidence type="ECO:0000313" key="2">
    <source>
        <dbReference type="EMBL" id="AXQ63936.1"/>
    </source>
</evidence>
<dbReference type="EMBL" id="MH651176">
    <property type="protein sequence ID" value="AXQ63936.1"/>
    <property type="molecule type" value="Genomic_DNA"/>
</dbReference>
<evidence type="ECO:0000313" key="3">
    <source>
        <dbReference type="Proteomes" id="UP000262321"/>
    </source>
</evidence>
<feature type="compositionally biased region" description="Basic and acidic residues" evidence="1">
    <location>
        <begin position="32"/>
        <end position="43"/>
    </location>
</feature>
<dbReference type="Proteomes" id="UP000262321">
    <property type="component" value="Segment"/>
</dbReference>
<name>A0A385DWW7_9CAUD</name>
<proteinExistence type="predicted"/>
<protein>
    <submittedName>
        <fullName evidence="2">Uncharacterized protein</fullName>
    </submittedName>
</protein>
<keyword evidence="3" id="KW-1185">Reference proteome</keyword>